<dbReference type="EMBL" id="BSPO01000003">
    <property type="protein sequence ID" value="GLS83621.1"/>
    <property type="molecule type" value="Genomic_DNA"/>
</dbReference>
<dbReference type="RefSeq" id="WP_095498659.1">
    <property type="nucleotide sequence ID" value="NZ_BSPO01000003.1"/>
</dbReference>
<organism evidence="1 2">
    <name type="scientific">Paraferrimonas haliotis</name>
    <dbReference type="NCBI Taxonomy" id="2013866"/>
    <lineage>
        <taxon>Bacteria</taxon>
        <taxon>Pseudomonadati</taxon>
        <taxon>Pseudomonadota</taxon>
        <taxon>Gammaproteobacteria</taxon>
        <taxon>Alteromonadales</taxon>
        <taxon>Ferrimonadaceae</taxon>
        <taxon>Paraferrimonas</taxon>
    </lineage>
</organism>
<accession>A0AA37TYJ2</accession>
<gene>
    <name evidence="1" type="ORF">GCM10007894_15980</name>
</gene>
<dbReference type="Pfam" id="PF04325">
    <property type="entry name" value="DUF465"/>
    <property type="match status" value="1"/>
</dbReference>
<protein>
    <recommendedName>
        <fullName evidence="3">DUF465 domain-containing protein</fullName>
    </recommendedName>
</protein>
<dbReference type="Proteomes" id="UP001157439">
    <property type="component" value="Unassembled WGS sequence"/>
</dbReference>
<keyword evidence="2" id="KW-1185">Reference proteome</keyword>
<dbReference type="InterPro" id="IPR038444">
    <property type="entry name" value="DUF465_sf"/>
</dbReference>
<name>A0AA37TYJ2_9GAMM</name>
<sequence length="78" mass="9134">MLGENHGLNYEYPEHLERIAHLKDTNPEFAAMAKEYHQLDHHIRGLENQNVPTSDQSFVEMKAKRLAIRDKLHQLIMA</sequence>
<evidence type="ECO:0008006" key="3">
    <source>
        <dbReference type="Google" id="ProtNLM"/>
    </source>
</evidence>
<evidence type="ECO:0000313" key="2">
    <source>
        <dbReference type="Proteomes" id="UP001157439"/>
    </source>
</evidence>
<evidence type="ECO:0000313" key="1">
    <source>
        <dbReference type="EMBL" id="GLS83621.1"/>
    </source>
</evidence>
<dbReference type="AlphaFoldDB" id="A0AA37TYJ2"/>
<proteinExistence type="predicted"/>
<reference evidence="1 2" key="1">
    <citation type="journal article" date="2014" name="Int. J. Syst. Evol. Microbiol.">
        <title>Complete genome sequence of Corynebacterium casei LMG S-19264T (=DSM 44701T), isolated from a smear-ripened cheese.</title>
        <authorList>
            <consortium name="US DOE Joint Genome Institute (JGI-PGF)"/>
            <person name="Walter F."/>
            <person name="Albersmeier A."/>
            <person name="Kalinowski J."/>
            <person name="Ruckert C."/>
        </authorList>
    </citation>
    <scope>NUCLEOTIDE SEQUENCE [LARGE SCALE GENOMIC DNA]</scope>
    <source>
        <strain evidence="1 2">NBRC 112785</strain>
    </source>
</reference>
<comment type="caution">
    <text evidence="1">The sequence shown here is derived from an EMBL/GenBank/DDBJ whole genome shotgun (WGS) entry which is preliminary data.</text>
</comment>
<dbReference type="Gene3D" id="6.10.280.50">
    <property type="match status" value="1"/>
</dbReference>
<dbReference type="InterPro" id="IPR007420">
    <property type="entry name" value="DUF465"/>
</dbReference>